<evidence type="ECO:0000256" key="1">
    <source>
        <dbReference type="ARBA" id="ARBA00006484"/>
    </source>
</evidence>
<comment type="similarity">
    <text evidence="1">Belongs to the short-chain dehydrogenases/reductases (SDR) family.</text>
</comment>
<name>A0A1G9XTK5_9BACI</name>
<keyword evidence="3" id="KW-1185">Reference proteome</keyword>
<accession>A0A1G9XTK5</accession>
<dbReference type="PANTHER" id="PTHR42879:SF2">
    <property type="entry name" value="3-OXOACYL-[ACYL-CARRIER-PROTEIN] REDUCTASE FABG"/>
    <property type="match status" value="1"/>
</dbReference>
<dbReference type="PANTHER" id="PTHR42879">
    <property type="entry name" value="3-OXOACYL-(ACYL-CARRIER-PROTEIN) REDUCTASE"/>
    <property type="match status" value="1"/>
</dbReference>
<dbReference type="CDD" id="cd05233">
    <property type="entry name" value="SDR_c"/>
    <property type="match status" value="1"/>
</dbReference>
<dbReference type="InterPro" id="IPR002347">
    <property type="entry name" value="SDR_fam"/>
</dbReference>
<dbReference type="Pfam" id="PF13561">
    <property type="entry name" value="adh_short_C2"/>
    <property type="match status" value="1"/>
</dbReference>
<dbReference type="STRING" id="237069.SAMN05216498_1105"/>
<gene>
    <name evidence="2" type="ORF">SAMN05216498_1105</name>
</gene>
<dbReference type="Gene3D" id="3.40.50.720">
    <property type="entry name" value="NAD(P)-binding Rossmann-like Domain"/>
    <property type="match status" value="1"/>
</dbReference>
<evidence type="ECO:0000313" key="3">
    <source>
        <dbReference type="Proteomes" id="UP000199334"/>
    </source>
</evidence>
<reference evidence="2 3" key="1">
    <citation type="submission" date="2016-10" db="EMBL/GenBank/DDBJ databases">
        <authorList>
            <person name="de Groot N.N."/>
        </authorList>
    </citation>
    <scope>NUCLEOTIDE SEQUENCE [LARGE SCALE GENOMIC DNA]</scope>
    <source>
        <strain evidence="2 3">CGMCC 1.3442</strain>
    </source>
</reference>
<sequence>MERRETVLVIGASGEIGSEVVCELANSPYHFVLHYFKNENTIHNLVNVLASDQVLMTAQADLSHEKGIQNLIDSIPFNIDIIIFAQGQAYYQLLQDTDPYKMDELYHTHVKSTMLISKAFLPEMIQQRNGKIVIISSIWGEVGASHEVVYSTMKGAQLSFMKALAKEIGSSGVLVNAVSPGLIDTHMNDVLEPEDRDAFVESIPLKRIGTAKDVANSVRFLCSHDNQYVHGQVFRVNGGQL</sequence>
<proteinExistence type="inferred from homology"/>
<protein>
    <submittedName>
        <fullName evidence="2">3-oxoacyl-[acyl-carrier protein] reductase</fullName>
    </submittedName>
</protein>
<dbReference type="PRINTS" id="PR00081">
    <property type="entry name" value="GDHRDH"/>
</dbReference>
<dbReference type="RefSeq" id="WP_093855611.1">
    <property type="nucleotide sequence ID" value="NZ_BJVZ01000001.1"/>
</dbReference>
<dbReference type="InterPro" id="IPR050259">
    <property type="entry name" value="SDR"/>
</dbReference>
<dbReference type="NCBIfam" id="NF047420">
    <property type="entry name" value="EF_P_mod_YmfI"/>
    <property type="match status" value="1"/>
</dbReference>
<evidence type="ECO:0000313" key="2">
    <source>
        <dbReference type="EMBL" id="SDN00159.1"/>
    </source>
</evidence>
<dbReference type="OrthoDB" id="9803333at2"/>
<dbReference type="AlphaFoldDB" id="A0A1G9XTK5"/>
<organism evidence="2 3">
    <name type="scientific">Tenuibacillus multivorans</name>
    <dbReference type="NCBI Taxonomy" id="237069"/>
    <lineage>
        <taxon>Bacteria</taxon>
        <taxon>Bacillati</taxon>
        <taxon>Bacillota</taxon>
        <taxon>Bacilli</taxon>
        <taxon>Bacillales</taxon>
        <taxon>Bacillaceae</taxon>
        <taxon>Tenuibacillus</taxon>
    </lineage>
</organism>
<dbReference type="Proteomes" id="UP000199334">
    <property type="component" value="Unassembled WGS sequence"/>
</dbReference>
<dbReference type="EMBL" id="FNIG01000002">
    <property type="protein sequence ID" value="SDN00159.1"/>
    <property type="molecule type" value="Genomic_DNA"/>
</dbReference>
<dbReference type="SUPFAM" id="SSF51735">
    <property type="entry name" value="NAD(P)-binding Rossmann-fold domains"/>
    <property type="match status" value="1"/>
</dbReference>
<dbReference type="InterPro" id="IPR036291">
    <property type="entry name" value="NAD(P)-bd_dom_sf"/>
</dbReference>